<gene>
    <name evidence="2" type="ordered locus">HRM2_43600</name>
</gene>
<evidence type="ECO:0000313" key="3">
    <source>
        <dbReference type="Proteomes" id="UP000000442"/>
    </source>
</evidence>
<dbReference type="Pfam" id="PF00753">
    <property type="entry name" value="Lactamase_B"/>
    <property type="match status" value="1"/>
</dbReference>
<dbReference type="InterPro" id="IPR036866">
    <property type="entry name" value="RibonucZ/Hydroxyglut_hydro"/>
</dbReference>
<reference evidence="2 3" key="1">
    <citation type="journal article" date="2009" name="Environ. Microbiol.">
        <title>Genome sequence of Desulfobacterium autotrophicum HRM2, a marine sulfate reducer oxidizing organic carbon completely to carbon dioxide.</title>
        <authorList>
            <person name="Strittmatter A.W."/>
            <person name="Liesegang H."/>
            <person name="Rabus R."/>
            <person name="Decker I."/>
            <person name="Amann J."/>
            <person name="Andres S."/>
            <person name="Henne A."/>
            <person name="Fricke W.F."/>
            <person name="Martinez-Arias R."/>
            <person name="Bartels D."/>
            <person name="Goesmann A."/>
            <person name="Krause L."/>
            <person name="Puehler A."/>
            <person name="Klenk H.P."/>
            <person name="Richter M."/>
            <person name="Schuler M."/>
            <person name="Gloeckner F.O."/>
            <person name="Meyerdierks A."/>
            <person name="Gottschalk G."/>
            <person name="Amann R."/>
        </authorList>
    </citation>
    <scope>NUCLEOTIDE SEQUENCE [LARGE SCALE GENOMIC DNA]</scope>
    <source>
        <strain evidence="3">ATCC 43914 / DSM 3382 / HRM2</strain>
    </source>
</reference>
<dbReference type="eggNOG" id="COG1237">
    <property type="taxonomic scope" value="Bacteria"/>
</dbReference>
<dbReference type="SMART" id="SM00849">
    <property type="entry name" value="Lactamase_B"/>
    <property type="match status" value="1"/>
</dbReference>
<dbReference type="GO" id="GO:0016787">
    <property type="term" value="F:hydrolase activity"/>
    <property type="evidence" value="ECO:0007669"/>
    <property type="project" value="UniProtKB-KW"/>
</dbReference>
<accession>C0QDZ5</accession>
<name>C0QDZ5_DESAH</name>
<dbReference type="EMBL" id="CP001087">
    <property type="protein sequence ID" value="ACN17416.1"/>
    <property type="molecule type" value="Genomic_DNA"/>
</dbReference>
<sequence>MKAHDMEITIVFDNYHYNPDLTSLWGFSAFLQLPNHTILFDTGSNGHVLLRNIQTSGLNVKNIDTLFISHPHWDHIGGVDSVIEENPNLHIFAPDSLSKFLLNDLKNQVQDLTVLDYQATELFDHVYSTGVMAEDCIGEQSMIIDTKEGLVVITGCAHPGIVNIARKARQIMDKEILLLMGGFHLLDENPAAIQQVIQSLQNEAVKHVCSTHCSGDLAKEMFKESFKEKYIAGGVGKKVSLPDTIFKRF</sequence>
<dbReference type="InterPro" id="IPR001279">
    <property type="entry name" value="Metallo-B-lactamas"/>
</dbReference>
<dbReference type="CDD" id="cd07713">
    <property type="entry name" value="DHPS-like_MBL-fold"/>
    <property type="match status" value="1"/>
</dbReference>
<organism evidence="2 3">
    <name type="scientific">Desulforapulum autotrophicum (strain ATCC 43914 / DSM 3382 / VKM B-1955 / HRM2)</name>
    <name type="common">Desulfobacterium autotrophicum</name>
    <dbReference type="NCBI Taxonomy" id="177437"/>
    <lineage>
        <taxon>Bacteria</taxon>
        <taxon>Pseudomonadati</taxon>
        <taxon>Thermodesulfobacteriota</taxon>
        <taxon>Desulfobacteria</taxon>
        <taxon>Desulfobacterales</taxon>
        <taxon>Desulfobacteraceae</taxon>
        <taxon>Desulforapulum</taxon>
    </lineage>
</organism>
<protein>
    <submittedName>
        <fullName evidence="2">Metal-dependent hydrolase</fullName>
    </submittedName>
</protein>
<dbReference type="InterPro" id="IPR041712">
    <property type="entry name" value="DHPS-like_MBL-fold"/>
</dbReference>
<feature type="domain" description="Metallo-beta-lactamase" evidence="1">
    <location>
        <begin position="25"/>
        <end position="212"/>
    </location>
</feature>
<dbReference type="STRING" id="177437.HRM2_43600"/>
<dbReference type="PANTHER" id="PTHR13754:SF13">
    <property type="entry name" value="METALLO-BETA-LACTAMASE SUPERFAMILY PROTEIN (AFU_ORTHOLOGUE AFUA_3G07630)"/>
    <property type="match status" value="1"/>
</dbReference>
<dbReference type="RefSeq" id="WP_015906148.1">
    <property type="nucleotide sequence ID" value="NC_012108.1"/>
</dbReference>
<dbReference type="GO" id="GO:0016740">
    <property type="term" value="F:transferase activity"/>
    <property type="evidence" value="ECO:0007669"/>
    <property type="project" value="TreeGrafter"/>
</dbReference>
<dbReference type="Proteomes" id="UP000000442">
    <property type="component" value="Chromosome"/>
</dbReference>
<dbReference type="KEGG" id="dat:HRM2_43600"/>
<keyword evidence="2" id="KW-0378">Hydrolase</keyword>
<dbReference type="AlphaFoldDB" id="C0QDZ5"/>
<dbReference type="Gene3D" id="3.60.15.10">
    <property type="entry name" value="Ribonuclease Z/Hydroxyacylglutathione hydrolase-like"/>
    <property type="match status" value="1"/>
</dbReference>
<evidence type="ECO:0000259" key="1">
    <source>
        <dbReference type="SMART" id="SM00849"/>
    </source>
</evidence>
<dbReference type="HOGENOM" id="CLU_036012_1_0_7"/>
<dbReference type="PANTHER" id="PTHR13754">
    <property type="entry name" value="METALLO-BETA-LACTAMASE SUPERFAMILY PROTEIN"/>
    <property type="match status" value="1"/>
</dbReference>
<keyword evidence="3" id="KW-1185">Reference proteome</keyword>
<proteinExistence type="predicted"/>
<dbReference type="InterPro" id="IPR052926">
    <property type="entry name" value="Metallo-beta-lactamase_dom"/>
</dbReference>
<dbReference type="SUPFAM" id="SSF56281">
    <property type="entry name" value="Metallo-hydrolase/oxidoreductase"/>
    <property type="match status" value="1"/>
</dbReference>
<evidence type="ECO:0000313" key="2">
    <source>
        <dbReference type="EMBL" id="ACN17416.1"/>
    </source>
</evidence>